<accession>A0A645IWN0</accession>
<evidence type="ECO:0000313" key="2">
    <source>
        <dbReference type="EMBL" id="MPN55845.1"/>
    </source>
</evidence>
<reference evidence="2" key="1">
    <citation type="submission" date="2019-08" db="EMBL/GenBank/DDBJ databases">
        <authorList>
            <person name="Kucharzyk K."/>
            <person name="Murdoch R.W."/>
            <person name="Higgins S."/>
            <person name="Loffler F."/>
        </authorList>
    </citation>
    <scope>NUCLEOTIDE SEQUENCE</scope>
</reference>
<name>A0A645IWN0_9ZZZZ</name>
<feature type="region of interest" description="Disordered" evidence="1">
    <location>
        <begin position="1"/>
        <end position="32"/>
    </location>
</feature>
<evidence type="ECO:0000256" key="1">
    <source>
        <dbReference type="SAM" id="MobiDB-lite"/>
    </source>
</evidence>
<proteinExistence type="predicted"/>
<dbReference type="EMBL" id="VSSQ01125522">
    <property type="protein sequence ID" value="MPN55845.1"/>
    <property type="molecule type" value="Genomic_DNA"/>
</dbReference>
<gene>
    <name evidence="2" type="ORF">SDC9_203529</name>
</gene>
<sequence>MDGGPVHNGQHLLGDAFGGGQHPGAKARGGDDGFGDLCHGGGSFLHRGVSKNSKLLANSTETSVYCVKNARNTYSIPVLFALHPLAFSEFPGGFPFSETP</sequence>
<organism evidence="2">
    <name type="scientific">bioreactor metagenome</name>
    <dbReference type="NCBI Taxonomy" id="1076179"/>
    <lineage>
        <taxon>unclassified sequences</taxon>
        <taxon>metagenomes</taxon>
        <taxon>ecological metagenomes</taxon>
    </lineage>
</organism>
<comment type="caution">
    <text evidence="2">The sequence shown here is derived from an EMBL/GenBank/DDBJ whole genome shotgun (WGS) entry which is preliminary data.</text>
</comment>
<dbReference type="AlphaFoldDB" id="A0A645IWN0"/>
<protein>
    <submittedName>
        <fullName evidence="2">Uncharacterized protein</fullName>
    </submittedName>
</protein>